<accession>A0A9N8ER43</accession>
<dbReference type="Proteomes" id="UP001153069">
    <property type="component" value="Unassembled WGS sequence"/>
</dbReference>
<gene>
    <name evidence="1" type="ORF">SEMRO_1435_G272350.1</name>
</gene>
<proteinExistence type="predicted"/>
<evidence type="ECO:0000313" key="1">
    <source>
        <dbReference type="EMBL" id="CAB9523589.1"/>
    </source>
</evidence>
<comment type="caution">
    <text evidence="1">The sequence shown here is derived from an EMBL/GenBank/DDBJ whole genome shotgun (WGS) entry which is preliminary data.</text>
</comment>
<evidence type="ECO:0000313" key="2">
    <source>
        <dbReference type="Proteomes" id="UP001153069"/>
    </source>
</evidence>
<dbReference type="EMBL" id="CAICTM010001433">
    <property type="protein sequence ID" value="CAB9523589.1"/>
    <property type="molecule type" value="Genomic_DNA"/>
</dbReference>
<dbReference type="AlphaFoldDB" id="A0A9N8ER43"/>
<keyword evidence="2" id="KW-1185">Reference proteome</keyword>
<organism evidence="1 2">
    <name type="scientific">Seminavis robusta</name>
    <dbReference type="NCBI Taxonomy" id="568900"/>
    <lineage>
        <taxon>Eukaryota</taxon>
        <taxon>Sar</taxon>
        <taxon>Stramenopiles</taxon>
        <taxon>Ochrophyta</taxon>
        <taxon>Bacillariophyta</taxon>
        <taxon>Bacillariophyceae</taxon>
        <taxon>Bacillariophycidae</taxon>
        <taxon>Naviculales</taxon>
        <taxon>Naviculaceae</taxon>
        <taxon>Seminavis</taxon>
    </lineage>
</organism>
<sequence>MPKSREAIPLPYEFLEEIKNGDMTSGKYVPIGKHPKVPNVVIVFSNHLPHTTRLSEDRYKVHYKIDDTWVRANLSLDHRDADGQPVYIWKIRCGDNGMKTMWNPHQRAEVRKHKRQLVQDEVMERRLKKMREEEGL</sequence>
<name>A0A9N8ER43_9STRA</name>
<protein>
    <submittedName>
        <fullName evidence="1">Uncharacterized protein</fullName>
    </submittedName>
</protein>
<reference evidence="1" key="1">
    <citation type="submission" date="2020-06" db="EMBL/GenBank/DDBJ databases">
        <authorList>
            <consortium name="Plant Systems Biology data submission"/>
        </authorList>
    </citation>
    <scope>NUCLEOTIDE SEQUENCE</scope>
    <source>
        <strain evidence="1">D6</strain>
    </source>
</reference>